<dbReference type="AlphaFoldDB" id="A0A9K3LBP4"/>
<reference evidence="4" key="2">
    <citation type="submission" date="2021-04" db="EMBL/GenBank/DDBJ databases">
        <authorList>
            <person name="Podell S."/>
        </authorList>
    </citation>
    <scope>NUCLEOTIDE SEQUENCE</scope>
    <source>
        <strain evidence="4">Hildebrandi</strain>
    </source>
</reference>
<dbReference type="SMART" id="SM00320">
    <property type="entry name" value="WD40"/>
    <property type="match status" value="5"/>
</dbReference>
<reference evidence="4" key="1">
    <citation type="journal article" date="2021" name="Sci. Rep.">
        <title>Diploid genomic architecture of Nitzschia inconspicua, an elite biomass production diatom.</title>
        <authorList>
            <person name="Oliver A."/>
            <person name="Podell S."/>
            <person name="Pinowska A."/>
            <person name="Traller J.C."/>
            <person name="Smith S.R."/>
            <person name="McClure R."/>
            <person name="Beliaev A."/>
            <person name="Bohutskyi P."/>
            <person name="Hill E.A."/>
            <person name="Rabines A."/>
            <person name="Zheng H."/>
            <person name="Allen L.Z."/>
            <person name="Kuo A."/>
            <person name="Grigoriev I.V."/>
            <person name="Allen A.E."/>
            <person name="Hazlebeck D."/>
            <person name="Allen E.E."/>
        </authorList>
    </citation>
    <scope>NUCLEOTIDE SEQUENCE</scope>
    <source>
        <strain evidence="4">Hildebrandi</strain>
    </source>
</reference>
<proteinExistence type="predicted"/>
<dbReference type="PROSITE" id="PS50294">
    <property type="entry name" value="WD_REPEATS_REGION"/>
    <property type="match status" value="2"/>
</dbReference>
<accession>A0A9K3LBP4</accession>
<dbReference type="GO" id="GO:0032797">
    <property type="term" value="C:SMN complex"/>
    <property type="evidence" value="ECO:0007669"/>
    <property type="project" value="TreeGrafter"/>
</dbReference>
<protein>
    <submittedName>
        <fullName evidence="4">WD repeat-containing protein</fullName>
    </submittedName>
</protein>
<keyword evidence="5" id="KW-1185">Reference proteome</keyword>
<dbReference type="GO" id="GO:0003723">
    <property type="term" value="F:RNA binding"/>
    <property type="evidence" value="ECO:0007669"/>
    <property type="project" value="TreeGrafter"/>
</dbReference>
<dbReference type="PANTHER" id="PTHR19877:SF13">
    <property type="entry name" value="SERINE-THREONINE KINASE RECEPTOR-ASSOCIATED PROTEIN"/>
    <property type="match status" value="1"/>
</dbReference>
<feature type="repeat" description="WD" evidence="3">
    <location>
        <begin position="77"/>
        <end position="118"/>
    </location>
</feature>
<organism evidence="4 5">
    <name type="scientific">Nitzschia inconspicua</name>
    <dbReference type="NCBI Taxonomy" id="303405"/>
    <lineage>
        <taxon>Eukaryota</taxon>
        <taxon>Sar</taxon>
        <taxon>Stramenopiles</taxon>
        <taxon>Ochrophyta</taxon>
        <taxon>Bacillariophyta</taxon>
        <taxon>Bacillariophyceae</taxon>
        <taxon>Bacillariophycidae</taxon>
        <taxon>Bacillariales</taxon>
        <taxon>Bacillariaceae</taxon>
        <taxon>Nitzschia</taxon>
    </lineage>
</organism>
<dbReference type="OrthoDB" id="200206at2759"/>
<evidence type="ECO:0000256" key="2">
    <source>
        <dbReference type="ARBA" id="ARBA00022737"/>
    </source>
</evidence>
<dbReference type="GO" id="GO:0000387">
    <property type="term" value="P:spliceosomal snRNP assembly"/>
    <property type="evidence" value="ECO:0007669"/>
    <property type="project" value="TreeGrafter"/>
</dbReference>
<dbReference type="PROSITE" id="PS50082">
    <property type="entry name" value="WD_REPEATS_2"/>
    <property type="match status" value="3"/>
</dbReference>
<name>A0A9K3LBP4_9STRA</name>
<comment type="caution">
    <text evidence="4">The sequence shown here is derived from an EMBL/GenBank/DDBJ whole genome shotgun (WGS) entry which is preliminary data.</text>
</comment>
<dbReference type="PANTHER" id="PTHR19877">
    <property type="entry name" value="EUKARYOTIC TRANSLATION INITIATION FACTOR 3 SUBUNIT I"/>
    <property type="match status" value="1"/>
</dbReference>
<dbReference type="Pfam" id="PF00400">
    <property type="entry name" value="WD40"/>
    <property type="match status" value="4"/>
</dbReference>
<dbReference type="EMBL" id="JAGRRH010000014">
    <property type="protein sequence ID" value="KAG7359329.1"/>
    <property type="molecule type" value="Genomic_DNA"/>
</dbReference>
<dbReference type="InterPro" id="IPR001680">
    <property type="entry name" value="WD40_rpt"/>
</dbReference>
<keyword evidence="2" id="KW-0677">Repeat</keyword>
<sequence length="363" mass="39544">MNAPPPPPPKQIPIVCPGHTRPLAELQYVTVQDESTNTKNTNNNNKTSTSTTFLLSACHDRMPMMRDATTGDWIGTWAGHKGAVWSCQVDATGSLAATASGDFSVRVWDAITGQSLLELPHQHIVKTCVFSPSSTLLATGGKEALVRVYDLPQLLLSNHNNNNENENTTKVKPEPILTVKQDSPITKLAWLSDTQLLAACQNGKIYLWDITTSGGPQLLYTFDTKAGAEIRDMEVRTIVVDNDNDITGGSQTILTVAAGTKVYFFDTSTHQLVREFVMPIHFKEEGGCTLHPSGTKFVAGGSDLWVRVFDFATGTELECHKGHHGPIRCVRYSPDGTSYASGSEDGTIRLWKTDLLVEGEAAE</sequence>
<keyword evidence="1 3" id="KW-0853">WD repeat</keyword>
<evidence type="ECO:0000256" key="3">
    <source>
        <dbReference type="PROSITE-ProRule" id="PRU00221"/>
    </source>
</evidence>
<evidence type="ECO:0000256" key="1">
    <source>
        <dbReference type="ARBA" id="ARBA00022574"/>
    </source>
</evidence>
<feature type="repeat" description="WD" evidence="3">
    <location>
        <begin position="320"/>
        <end position="352"/>
    </location>
</feature>
<evidence type="ECO:0000313" key="4">
    <source>
        <dbReference type="EMBL" id="KAG7359329.1"/>
    </source>
</evidence>
<feature type="repeat" description="WD" evidence="3">
    <location>
        <begin position="118"/>
        <end position="151"/>
    </location>
</feature>
<gene>
    <name evidence="4" type="ORF">IV203_015918</name>
</gene>
<evidence type="ECO:0000313" key="5">
    <source>
        <dbReference type="Proteomes" id="UP000693970"/>
    </source>
</evidence>
<dbReference type="Proteomes" id="UP000693970">
    <property type="component" value="Unassembled WGS sequence"/>
</dbReference>